<comment type="catalytic activity">
    <reaction evidence="1 7">
        <text>2-C-methyl-D-erythritol 4-phosphate + CTP + H(+) = 4-CDP-2-C-methyl-D-erythritol + diphosphate</text>
        <dbReference type="Rhea" id="RHEA:13429"/>
        <dbReference type="ChEBI" id="CHEBI:15378"/>
        <dbReference type="ChEBI" id="CHEBI:33019"/>
        <dbReference type="ChEBI" id="CHEBI:37563"/>
        <dbReference type="ChEBI" id="CHEBI:57823"/>
        <dbReference type="ChEBI" id="CHEBI:58262"/>
        <dbReference type="EC" id="2.7.7.60"/>
    </reaction>
</comment>
<evidence type="ECO:0000256" key="4">
    <source>
        <dbReference type="ARBA" id="ARBA00022679"/>
    </source>
</evidence>
<dbReference type="RefSeq" id="WP_023626457.1">
    <property type="nucleotide sequence ID" value="NZ_BAUW01000086.1"/>
</dbReference>
<keyword evidence="9" id="KW-1185">Reference proteome</keyword>
<dbReference type="CDD" id="cd02516">
    <property type="entry name" value="CDP-ME_synthetase"/>
    <property type="match status" value="1"/>
</dbReference>
<dbReference type="InterPro" id="IPR034683">
    <property type="entry name" value="IspD/TarI"/>
</dbReference>
<comment type="function">
    <text evidence="7">Catalyzes the formation of 4-diphosphocytidyl-2-C-methyl-D-erythritol from CTP and 2-C-methyl-D-erythritol 4-phosphate (MEP).</text>
</comment>
<name>W4RTG9_9BACI</name>
<proteinExistence type="inferred from homology"/>
<dbReference type="InterPro" id="IPR001228">
    <property type="entry name" value="IspD"/>
</dbReference>
<dbReference type="GO" id="GO:0019288">
    <property type="term" value="P:isopentenyl diphosphate biosynthetic process, methylerythritol 4-phosphate pathway"/>
    <property type="evidence" value="ECO:0007669"/>
    <property type="project" value="UniProtKB-UniRule"/>
</dbReference>
<dbReference type="SUPFAM" id="SSF53448">
    <property type="entry name" value="Nucleotide-diphospho-sugar transferases"/>
    <property type="match status" value="1"/>
</dbReference>
<comment type="similarity">
    <text evidence="3 7">Belongs to the IspD/TarI cytidylyltransferase family. IspD subfamily.</text>
</comment>
<dbReference type="InterPro" id="IPR018294">
    <property type="entry name" value="ISPD_synthase_CS"/>
</dbReference>
<dbReference type="PROSITE" id="PS01295">
    <property type="entry name" value="ISPD"/>
    <property type="match status" value="1"/>
</dbReference>
<evidence type="ECO:0000256" key="2">
    <source>
        <dbReference type="ARBA" id="ARBA00004787"/>
    </source>
</evidence>
<evidence type="ECO:0000313" key="8">
    <source>
        <dbReference type="EMBL" id="GAE47611.1"/>
    </source>
</evidence>
<dbReference type="EMBL" id="BAUW01000086">
    <property type="protein sequence ID" value="GAE47611.1"/>
    <property type="molecule type" value="Genomic_DNA"/>
</dbReference>
<dbReference type="PANTHER" id="PTHR32125:SF4">
    <property type="entry name" value="2-C-METHYL-D-ERYTHRITOL 4-PHOSPHATE CYTIDYLYLTRANSFERASE, CHLOROPLASTIC"/>
    <property type="match status" value="1"/>
</dbReference>
<dbReference type="HAMAP" id="MF_00108">
    <property type="entry name" value="IspD"/>
    <property type="match status" value="1"/>
</dbReference>
<feature type="site" description="Transition state stabilizer" evidence="7">
    <location>
        <position position="15"/>
    </location>
</feature>
<evidence type="ECO:0000256" key="5">
    <source>
        <dbReference type="ARBA" id="ARBA00022695"/>
    </source>
</evidence>
<gene>
    <name evidence="7" type="primary">ispD</name>
    <name evidence="8" type="ORF">JCM21738_4609</name>
</gene>
<keyword evidence="5 7" id="KW-0548">Nucleotidyltransferase</keyword>
<dbReference type="Gene3D" id="3.90.550.10">
    <property type="entry name" value="Spore Coat Polysaccharide Biosynthesis Protein SpsA, Chain A"/>
    <property type="match status" value="1"/>
</dbReference>
<dbReference type="InterPro" id="IPR050088">
    <property type="entry name" value="IspD/TarI_cytidylyltransf_bact"/>
</dbReference>
<feature type="site" description="Positions MEP for the nucleophilic attack" evidence="7">
    <location>
        <position position="209"/>
    </location>
</feature>
<dbReference type="Proteomes" id="UP000018949">
    <property type="component" value="Unassembled WGS sequence"/>
</dbReference>
<dbReference type="PANTHER" id="PTHR32125">
    <property type="entry name" value="2-C-METHYL-D-ERYTHRITOL 4-PHOSPHATE CYTIDYLYLTRANSFERASE, CHLOROPLASTIC"/>
    <property type="match status" value="1"/>
</dbReference>
<evidence type="ECO:0000313" key="9">
    <source>
        <dbReference type="Proteomes" id="UP000018949"/>
    </source>
</evidence>
<feature type="site" description="Transition state stabilizer" evidence="7">
    <location>
        <position position="22"/>
    </location>
</feature>
<evidence type="ECO:0000256" key="7">
    <source>
        <dbReference type="HAMAP-Rule" id="MF_00108"/>
    </source>
</evidence>
<dbReference type="UniPathway" id="UPA00056">
    <property type="reaction ID" value="UER00093"/>
</dbReference>
<sequence length="231" mass="25321">MPYQVIIPAAGQGKRMGAGKNKLLLTLEGVPILIHTLRVFEADAECSGIILAINPSDEQQFKSLLKEYDIHKLSSLVTGGKERQDSVYNGLMAVHSLDGIVLVHDAARPFIRIETIHNLVEAASKEGGSIVAVPVKDTIKKAANGRVAETVERSSLWSVQTPQAFRASVLLEAHNKAMREQFVGTDESSLVERIPHPVSIIEGDYDNIKLTTPEDLYFAEAILRKRKESGV</sequence>
<dbReference type="GO" id="GO:0050518">
    <property type="term" value="F:2-C-methyl-D-erythritol 4-phosphate cytidylyltransferase activity"/>
    <property type="evidence" value="ECO:0007669"/>
    <property type="project" value="UniProtKB-UniRule"/>
</dbReference>
<dbReference type="Pfam" id="PF01128">
    <property type="entry name" value="IspD"/>
    <property type="match status" value="1"/>
</dbReference>
<keyword evidence="6 7" id="KW-0414">Isoprene biosynthesis</keyword>
<evidence type="ECO:0000256" key="6">
    <source>
        <dbReference type="ARBA" id="ARBA00023229"/>
    </source>
</evidence>
<comment type="pathway">
    <text evidence="2 7">Isoprenoid biosynthesis; isopentenyl diphosphate biosynthesis via DXP pathway; isopentenyl diphosphate from 1-deoxy-D-xylulose 5-phosphate: step 2/6.</text>
</comment>
<dbReference type="eggNOG" id="COG1211">
    <property type="taxonomic scope" value="Bacteria"/>
</dbReference>
<accession>W4RTG9</accession>
<comment type="caution">
    <text evidence="8">The sequence shown here is derived from an EMBL/GenBank/DDBJ whole genome shotgun (WGS) entry which is preliminary data.</text>
</comment>
<dbReference type="NCBIfam" id="TIGR00453">
    <property type="entry name" value="ispD"/>
    <property type="match status" value="1"/>
</dbReference>
<protein>
    <recommendedName>
        <fullName evidence="7">2-C-methyl-D-erythritol 4-phosphate cytidylyltransferase</fullName>
        <ecNumber evidence="7">2.7.7.60</ecNumber>
    </recommendedName>
    <alternativeName>
        <fullName evidence="7">4-diphosphocytidyl-2C-methyl-D-erythritol synthase</fullName>
    </alternativeName>
    <alternativeName>
        <fullName evidence="7">MEP cytidylyltransferase</fullName>
        <shortName evidence="7">MCT</shortName>
    </alternativeName>
</protein>
<dbReference type="AlphaFoldDB" id="W4RTG9"/>
<evidence type="ECO:0000256" key="3">
    <source>
        <dbReference type="ARBA" id="ARBA00009789"/>
    </source>
</evidence>
<reference evidence="8 9" key="1">
    <citation type="submission" date="2013-12" db="EMBL/GenBank/DDBJ databases">
        <title>NBRP : Genome information of microbial organism related human and environment.</title>
        <authorList>
            <person name="Hattori M."/>
            <person name="Oshima K."/>
            <person name="Inaba H."/>
            <person name="Suda W."/>
            <person name="Sakamoto M."/>
            <person name="Iino T."/>
            <person name="Kitahara M."/>
            <person name="Oshida Y."/>
            <person name="Iida T."/>
            <person name="Kudo T."/>
            <person name="Itoh T."/>
            <person name="Ahmed I."/>
            <person name="Ohkuma M."/>
        </authorList>
    </citation>
    <scope>NUCLEOTIDE SEQUENCE [LARGE SCALE GENOMIC DNA]</scope>
    <source>
        <strain evidence="8 9">JCM 21738</strain>
    </source>
</reference>
<dbReference type="InterPro" id="IPR029044">
    <property type="entry name" value="Nucleotide-diphossugar_trans"/>
</dbReference>
<organism evidence="8 9">
    <name type="scientific">Mesobacillus boroniphilus JCM 21738</name>
    <dbReference type="NCBI Taxonomy" id="1294265"/>
    <lineage>
        <taxon>Bacteria</taxon>
        <taxon>Bacillati</taxon>
        <taxon>Bacillota</taxon>
        <taxon>Bacilli</taxon>
        <taxon>Bacillales</taxon>
        <taxon>Bacillaceae</taxon>
        <taxon>Mesobacillus</taxon>
    </lineage>
</organism>
<keyword evidence="4 7" id="KW-0808">Transferase</keyword>
<feature type="site" description="Positions MEP for the nucleophilic attack" evidence="7">
    <location>
        <position position="153"/>
    </location>
</feature>
<dbReference type="FunFam" id="3.90.550.10:FF:000003">
    <property type="entry name" value="2-C-methyl-D-erythritol 4-phosphate cytidylyltransferase"/>
    <property type="match status" value="1"/>
</dbReference>
<dbReference type="EC" id="2.7.7.60" evidence="7"/>
<evidence type="ECO:0000256" key="1">
    <source>
        <dbReference type="ARBA" id="ARBA00001282"/>
    </source>
</evidence>